<evidence type="ECO:0000313" key="2">
    <source>
        <dbReference type="Proteomes" id="UP000692954"/>
    </source>
</evidence>
<keyword evidence="2" id="KW-1185">Reference proteome</keyword>
<protein>
    <submittedName>
        <fullName evidence="1">Uncharacterized protein</fullName>
    </submittedName>
</protein>
<reference evidence="1" key="1">
    <citation type="submission" date="2021-01" db="EMBL/GenBank/DDBJ databases">
        <authorList>
            <consortium name="Genoscope - CEA"/>
            <person name="William W."/>
        </authorList>
    </citation>
    <scope>NUCLEOTIDE SEQUENCE</scope>
</reference>
<name>A0A8S1QGQ3_9CILI</name>
<organism evidence="1 2">
    <name type="scientific">Paramecium sonneborni</name>
    <dbReference type="NCBI Taxonomy" id="65129"/>
    <lineage>
        <taxon>Eukaryota</taxon>
        <taxon>Sar</taxon>
        <taxon>Alveolata</taxon>
        <taxon>Ciliophora</taxon>
        <taxon>Intramacronucleata</taxon>
        <taxon>Oligohymenophorea</taxon>
        <taxon>Peniculida</taxon>
        <taxon>Parameciidae</taxon>
        <taxon>Paramecium</taxon>
    </lineage>
</organism>
<accession>A0A8S1QGQ3</accession>
<dbReference type="EMBL" id="CAJJDN010000103">
    <property type="protein sequence ID" value="CAD8113585.1"/>
    <property type="molecule type" value="Genomic_DNA"/>
</dbReference>
<comment type="caution">
    <text evidence="1">The sequence shown here is derived from an EMBL/GenBank/DDBJ whole genome shotgun (WGS) entry which is preliminary data.</text>
</comment>
<evidence type="ECO:0000313" key="1">
    <source>
        <dbReference type="EMBL" id="CAD8113585.1"/>
    </source>
</evidence>
<sequence length="55" mass="6479">MYFIQTSINAITNKHAHLGKILGRTYGFYINRHNQTGNSIRYTQEKPKSDYDFII</sequence>
<dbReference type="Proteomes" id="UP000692954">
    <property type="component" value="Unassembled WGS sequence"/>
</dbReference>
<dbReference type="AlphaFoldDB" id="A0A8S1QGQ3"/>
<gene>
    <name evidence="1" type="ORF">PSON_ATCC_30995.1.T1030205</name>
</gene>
<proteinExistence type="predicted"/>